<protein>
    <submittedName>
        <fullName evidence="1">Uncharacterized protein</fullName>
    </submittedName>
</protein>
<evidence type="ECO:0000313" key="1">
    <source>
        <dbReference type="EMBL" id="KAH8012407.1"/>
    </source>
</evidence>
<organism evidence="1 2">
    <name type="scientific">Sphaerodactylus townsendi</name>
    <dbReference type="NCBI Taxonomy" id="933632"/>
    <lineage>
        <taxon>Eukaryota</taxon>
        <taxon>Metazoa</taxon>
        <taxon>Chordata</taxon>
        <taxon>Craniata</taxon>
        <taxon>Vertebrata</taxon>
        <taxon>Euteleostomi</taxon>
        <taxon>Lepidosauria</taxon>
        <taxon>Squamata</taxon>
        <taxon>Bifurcata</taxon>
        <taxon>Gekkota</taxon>
        <taxon>Sphaerodactylidae</taxon>
        <taxon>Sphaerodactylus</taxon>
    </lineage>
</organism>
<dbReference type="Proteomes" id="UP000827872">
    <property type="component" value="Linkage Group LG13"/>
</dbReference>
<proteinExistence type="predicted"/>
<keyword evidence="2" id="KW-1185">Reference proteome</keyword>
<comment type="caution">
    <text evidence="1">The sequence shown here is derived from an EMBL/GenBank/DDBJ whole genome shotgun (WGS) entry which is preliminary data.</text>
</comment>
<reference evidence="1" key="1">
    <citation type="submission" date="2021-08" db="EMBL/GenBank/DDBJ databases">
        <title>The first chromosome-level gecko genome reveals the dynamic sex chromosomes of Neotropical dwarf geckos (Sphaerodactylidae: Sphaerodactylus).</title>
        <authorList>
            <person name="Pinto B.J."/>
            <person name="Keating S.E."/>
            <person name="Gamble T."/>
        </authorList>
    </citation>
    <scope>NUCLEOTIDE SEQUENCE</scope>
    <source>
        <strain evidence="1">TG3544</strain>
    </source>
</reference>
<accession>A0ACB8FZ96</accession>
<sequence length="247" mass="27914">MKSSSERLVSDRCDYVFVNGKEVKGKVNAMVNFTYQYLSAPLQVTVWVPRLPLQIEVSDTELSQIKGWRIPIVSNKRQTRDSDDEDDDERKGRGCALQYQHAMVRVLTQFVAEDASPWGQLSYLLGSDWQFDITDLVADFMKLEEPHVARLQGGKILIGQEVGMTMVQVSLGCRTPSWPKTVTVLDDKGDHHGHGGCSCIRGLSLFLLQPSDGKQTEQSWQPLWLKDLLHTPKQVVGRPPIVFCPFR</sequence>
<name>A0ACB8FZ96_9SAUR</name>
<evidence type="ECO:0000313" key="2">
    <source>
        <dbReference type="Proteomes" id="UP000827872"/>
    </source>
</evidence>
<gene>
    <name evidence="1" type="ORF">K3G42_017627</name>
</gene>
<dbReference type="EMBL" id="CM037626">
    <property type="protein sequence ID" value="KAH8012407.1"/>
    <property type="molecule type" value="Genomic_DNA"/>
</dbReference>